<proteinExistence type="predicted"/>
<organism evidence="3">
    <name type="scientific">freshwater metagenome</name>
    <dbReference type="NCBI Taxonomy" id="449393"/>
    <lineage>
        <taxon>unclassified sequences</taxon>
        <taxon>metagenomes</taxon>
        <taxon>ecological metagenomes</taxon>
    </lineage>
</organism>
<evidence type="ECO:0000256" key="1">
    <source>
        <dbReference type="SAM" id="MobiDB-lite"/>
    </source>
</evidence>
<feature type="compositionally biased region" description="Gly residues" evidence="1">
    <location>
        <begin position="500"/>
        <end position="509"/>
    </location>
</feature>
<protein>
    <submittedName>
        <fullName evidence="3">Unannotated protein</fullName>
    </submittedName>
</protein>
<name>A0A6J7F0L0_9ZZZZ</name>
<evidence type="ECO:0000313" key="3">
    <source>
        <dbReference type="EMBL" id="CAB4887278.1"/>
    </source>
</evidence>
<dbReference type="EMBL" id="CAFBLP010000081">
    <property type="protein sequence ID" value="CAB4887278.1"/>
    <property type="molecule type" value="Genomic_DNA"/>
</dbReference>
<feature type="transmembrane region" description="Helical" evidence="2">
    <location>
        <begin position="249"/>
        <end position="268"/>
    </location>
</feature>
<dbReference type="AlphaFoldDB" id="A0A6J7F0L0"/>
<feature type="transmembrane region" description="Helical" evidence="2">
    <location>
        <begin position="212"/>
        <end position="243"/>
    </location>
</feature>
<feature type="transmembrane region" description="Helical" evidence="2">
    <location>
        <begin position="29"/>
        <end position="59"/>
    </location>
</feature>
<keyword evidence="2" id="KW-0472">Membrane</keyword>
<keyword evidence="2" id="KW-1133">Transmembrane helix</keyword>
<feature type="transmembrane region" description="Helical" evidence="2">
    <location>
        <begin position="451"/>
        <end position="472"/>
    </location>
</feature>
<keyword evidence="2" id="KW-0812">Transmembrane</keyword>
<feature type="transmembrane region" description="Helical" evidence="2">
    <location>
        <begin position="80"/>
        <end position="102"/>
    </location>
</feature>
<feature type="region of interest" description="Disordered" evidence="1">
    <location>
        <begin position="482"/>
        <end position="509"/>
    </location>
</feature>
<gene>
    <name evidence="3" type="ORF">UFOPK3376_02478</name>
</gene>
<feature type="transmembrane region" description="Helical" evidence="2">
    <location>
        <begin position="396"/>
        <end position="419"/>
    </location>
</feature>
<feature type="transmembrane region" description="Helical" evidence="2">
    <location>
        <begin position="122"/>
        <end position="147"/>
    </location>
</feature>
<accession>A0A6J7F0L0</accession>
<evidence type="ECO:0000256" key="2">
    <source>
        <dbReference type="SAM" id="Phobius"/>
    </source>
</evidence>
<sequence>MIRPDDLGDNSGDEVGEVGFGDASSYRGWLIWLVVSYAGIVIVAQVMGGLALALVALLMSIWYVAAYRYVSRLKHRRIPTALWVMTLFWMIYYPIRLLVIMSNRHSHAVHFITYYATDADLAWVWLVSGAGFAALLVGNALTSFVPVSPLRASTGRGQYQGIALAALVLTLASNYVGSASGLLSNAALLYLFGIGGLAYSDALERRLRLSTLSLLGVAILLGAATSFKELAVLPVVAWIIGYFVGSPRIRWFAVLATALVGLMGYLGVEGQRISGGGNIVSEAWNALTRYDLTLKFQGDHRKNAGEMVTDITSNMSARTSGVEAMLLLRRDVPDRVPYQHGASIFEPAVNMIPGVSRLHTTKFTQLSLGRWYNINFYTSNPQTDPSSQALTLMADFFLNWDVLGIAIGMMFIGAATRLYDMKFPANSGFGVAIFAYVGTAFAGIERNVAYFLVTIGIRLAIIAVVIVILGAAEPRQAGAGDALSPAEGLNGPTPRPRGPGLWGTGDVGR</sequence>
<feature type="transmembrane region" description="Helical" evidence="2">
    <location>
        <begin position="425"/>
        <end position="444"/>
    </location>
</feature>
<reference evidence="3" key="1">
    <citation type="submission" date="2020-05" db="EMBL/GenBank/DDBJ databases">
        <authorList>
            <person name="Chiriac C."/>
            <person name="Salcher M."/>
            <person name="Ghai R."/>
            <person name="Kavagutti S V."/>
        </authorList>
    </citation>
    <scope>NUCLEOTIDE SEQUENCE</scope>
</reference>
<feature type="transmembrane region" description="Helical" evidence="2">
    <location>
        <begin position="182"/>
        <end position="200"/>
    </location>
</feature>